<reference evidence="1 2" key="1">
    <citation type="submission" date="2008-06" db="EMBL/GenBank/DDBJ databases">
        <title>Complete sequence of Chloroherpeton thalassium ATCC 35110.</title>
        <authorList>
            <consortium name="US DOE Joint Genome Institute"/>
            <person name="Lucas S."/>
            <person name="Copeland A."/>
            <person name="Lapidus A."/>
            <person name="Glavina del Rio T."/>
            <person name="Dalin E."/>
            <person name="Tice H."/>
            <person name="Bruce D."/>
            <person name="Goodwin L."/>
            <person name="Pitluck S."/>
            <person name="Schmutz J."/>
            <person name="Larimer F."/>
            <person name="Land M."/>
            <person name="Hauser L."/>
            <person name="Kyrpides N."/>
            <person name="Mikhailova N."/>
            <person name="Liu Z."/>
            <person name="Li T."/>
            <person name="Zhao F."/>
            <person name="Overmann J."/>
            <person name="Bryant D.A."/>
            <person name="Richardson P."/>
        </authorList>
    </citation>
    <scope>NUCLEOTIDE SEQUENCE [LARGE SCALE GENOMIC DNA]</scope>
    <source>
        <strain evidence="2">ATCC 35110 / GB-78</strain>
    </source>
</reference>
<dbReference type="Proteomes" id="UP000001208">
    <property type="component" value="Chromosome"/>
</dbReference>
<dbReference type="KEGG" id="cts:Ctha_0664"/>
<evidence type="ECO:0000313" key="2">
    <source>
        <dbReference type="Proteomes" id="UP000001208"/>
    </source>
</evidence>
<dbReference type="HOGENOM" id="CLU_3355293_0_0_10"/>
<gene>
    <name evidence="1" type="ordered locus">Ctha_0664</name>
</gene>
<accession>B3QVS6</accession>
<dbReference type="EMBL" id="CP001100">
    <property type="protein sequence ID" value="ACF13133.1"/>
    <property type="molecule type" value="Genomic_DNA"/>
</dbReference>
<protein>
    <submittedName>
        <fullName evidence="1">Uncharacterized protein</fullName>
    </submittedName>
</protein>
<evidence type="ECO:0000313" key="1">
    <source>
        <dbReference type="EMBL" id="ACF13133.1"/>
    </source>
</evidence>
<proteinExistence type="predicted"/>
<keyword evidence="2" id="KW-1185">Reference proteome</keyword>
<organism evidence="1 2">
    <name type="scientific">Chloroherpeton thalassium (strain ATCC 35110 / GB-78)</name>
    <dbReference type="NCBI Taxonomy" id="517418"/>
    <lineage>
        <taxon>Bacteria</taxon>
        <taxon>Pseudomonadati</taxon>
        <taxon>Chlorobiota</taxon>
        <taxon>Chlorobiia</taxon>
        <taxon>Chlorobiales</taxon>
        <taxon>Chloroherpetonaceae</taxon>
        <taxon>Chloroherpeton</taxon>
    </lineage>
</organism>
<name>B3QVS6_CHLT3</name>
<sequence length="36" mass="4139">MSYGVAIQYISLTFVYKQRISFNQNGVFNIASHILD</sequence>
<dbReference type="STRING" id="517418.Ctha_0664"/>
<dbReference type="AlphaFoldDB" id="B3QVS6"/>